<protein>
    <submittedName>
        <fullName evidence="4">Alpha/beta hydrolase</fullName>
    </submittedName>
</protein>
<dbReference type="InterPro" id="IPR000073">
    <property type="entry name" value="AB_hydrolase_1"/>
</dbReference>
<gene>
    <name evidence="4" type="ORF">FA14DRAFT_111710</name>
</gene>
<evidence type="ECO:0000313" key="5">
    <source>
        <dbReference type="Proteomes" id="UP000245771"/>
    </source>
</evidence>
<feature type="domain" description="AB hydrolase-1" evidence="3">
    <location>
        <begin position="30"/>
        <end position="278"/>
    </location>
</feature>
<dbReference type="GeneID" id="37017734"/>
<evidence type="ECO:0000256" key="2">
    <source>
        <dbReference type="ARBA" id="ARBA00038115"/>
    </source>
</evidence>
<comment type="similarity">
    <text evidence="2">Belongs to the AB hydrolase superfamily. FUS2 hydrolase family.</text>
</comment>
<feature type="non-terminal residue" evidence="4">
    <location>
        <position position="293"/>
    </location>
</feature>
<reference evidence="4 5" key="1">
    <citation type="journal article" date="2018" name="Mol. Biol. Evol.">
        <title>Broad Genomic Sampling Reveals a Smut Pathogenic Ancestry of the Fungal Clade Ustilaginomycotina.</title>
        <authorList>
            <person name="Kijpornyongpan T."/>
            <person name="Mondo S.J."/>
            <person name="Barry K."/>
            <person name="Sandor L."/>
            <person name="Lee J."/>
            <person name="Lipzen A."/>
            <person name="Pangilinan J."/>
            <person name="LaButti K."/>
            <person name="Hainaut M."/>
            <person name="Henrissat B."/>
            <person name="Grigoriev I.V."/>
            <person name="Spatafora J.W."/>
            <person name="Aime M.C."/>
        </authorList>
    </citation>
    <scope>NUCLEOTIDE SEQUENCE [LARGE SCALE GENOMIC DNA]</scope>
    <source>
        <strain evidence="4 5">MCA 3882</strain>
    </source>
</reference>
<keyword evidence="5" id="KW-1185">Reference proteome</keyword>
<dbReference type="OrthoDB" id="2498029at2759"/>
<dbReference type="Gene3D" id="3.40.50.1820">
    <property type="entry name" value="alpha/beta hydrolase"/>
    <property type="match status" value="1"/>
</dbReference>
<name>A0A316VA95_9BASI</name>
<sequence length="293" mass="32053">RRTIKIPSQGEELDAWVYPAAGVKEGQKAPAILMAHGLGGIKIMRLDAFSEKFSQAGFVAIAFDYRYFGESSGEPRGLIDITKQQEDWDAAFDYVRTQMSEVDPDRIGLFGTSFSGGHVIQQAAKHGNQVKATVSQCPFTDGIASALQVKLSTIPTLLFRGIRDQVFRSSTSPVRIPLVAEPGNAALLASHDTVSGYMALLPEGVTKLEVEEVPARAALWIPLSRPGSYAKQVRSPIFFAVCTKDSVAPAKQTIGFAKQAPKATIKEYDVGHFDIYVGEPFEKATKDYIDFYR</sequence>
<dbReference type="AlphaFoldDB" id="A0A316VA95"/>
<dbReference type="Gene3D" id="1.10.10.800">
    <property type="match status" value="1"/>
</dbReference>
<dbReference type="STRING" id="1280837.A0A316VA95"/>
<evidence type="ECO:0000256" key="1">
    <source>
        <dbReference type="ARBA" id="ARBA00022801"/>
    </source>
</evidence>
<dbReference type="SUPFAM" id="SSF53474">
    <property type="entry name" value="alpha/beta-Hydrolases"/>
    <property type="match status" value="1"/>
</dbReference>
<feature type="non-terminal residue" evidence="4">
    <location>
        <position position="1"/>
    </location>
</feature>
<dbReference type="EMBL" id="KZ819603">
    <property type="protein sequence ID" value="PWN34529.1"/>
    <property type="molecule type" value="Genomic_DNA"/>
</dbReference>
<proteinExistence type="inferred from homology"/>
<dbReference type="Proteomes" id="UP000245771">
    <property type="component" value="Unassembled WGS sequence"/>
</dbReference>
<keyword evidence="1 4" id="KW-0378">Hydrolase</keyword>
<accession>A0A316VA95</accession>
<dbReference type="RefSeq" id="XP_025354831.1">
    <property type="nucleotide sequence ID" value="XM_025495953.1"/>
</dbReference>
<dbReference type="Pfam" id="PF00561">
    <property type="entry name" value="Abhydrolase_1"/>
    <property type="match status" value="1"/>
</dbReference>
<evidence type="ECO:0000259" key="3">
    <source>
        <dbReference type="Pfam" id="PF00561"/>
    </source>
</evidence>
<dbReference type="GO" id="GO:0016788">
    <property type="term" value="F:hydrolase activity, acting on ester bonds"/>
    <property type="evidence" value="ECO:0007669"/>
    <property type="project" value="UniProtKB-ARBA"/>
</dbReference>
<organism evidence="4 5">
    <name type="scientific">Meira miltonrushii</name>
    <dbReference type="NCBI Taxonomy" id="1280837"/>
    <lineage>
        <taxon>Eukaryota</taxon>
        <taxon>Fungi</taxon>
        <taxon>Dikarya</taxon>
        <taxon>Basidiomycota</taxon>
        <taxon>Ustilaginomycotina</taxon>
        <taxon>Exobasidiomycetes</taxon>
        <taxon>Exobasidiales</taxon>
        <taxon>Brachybasidiaceae</taxon>
        <taxon>Meira</taxon>
    </lineage>
</organism>
<dbReference type="PANTHER" id="PTHR22946">
    <property type="entry name" value="DIENELACTONE HYDROLASE DOMAIN-CONTAINING PROTEIN-RELATED"/>
    <property type="match status" value="1"/>
</dbReference>
<dbReference type="InterPro" id="IPR050261">
    <property type="entry name" value="FrsA_esterase"/>
</dbReference>
<dbReference type="InterPro" id="IPR029058">
    <property type="entry name" value="AB_hydrolase_fold"/>
</dbReference>
<dbReference type="InParanoid" id="A0A316VA95"/>
<dbReference type="PANTHER" id="PTHR22946:SF9">
    <property type="entry name" value="POLYKETIDE TRANSFERASE AF380"/>
    <property type="match status" value="1"/>
</dbReference>
<evidence type="ECO:0000313" key="4">
    <source>
        <dbReference type="EMBL" id="PWN34529.1"/>
    </source>
</evidence>